<proteinExistence type="predicted"/>
<sequence length="116" mass="12708">MTIQAAAPEPRDTRFGGAQANRSHRGGGAIRVHCPHCESLAKVRTTREVTALYRELRFQCMNVHGDEPCGHTFVASLVIERTIVASARPNPRIRLPIATPRVRRMPSGQPAAANDT</sequence>
<evidence type="ECO:0000313" key="4">
    <source>
        <dbReference type="Proteomes" id="UP000539957"/>
    </source>
</evidence>
<evidence type="ECO:0000256" key="1">
    <source>
        <dbReference type="SAM" id="MobiDB-lite"/>
    </source>
</evidence>
<dbReference type="Proteomes" id="UP000539957">
    <property type="component" value="Unassembled WGS sequence"/>
</dbReference>
<dbReference type="InterPro" id="IPR007684">
    <property type="entry name" value="Znf_Ogr/Delta"/>
</dbReference>
<dbReference type="Pfam" id="PF04606">
    <property type="entry name" value="Ogr_Delta"/>
    <property type="match status" value="1"/>
</dbReference>
<keyword evidence="4" id="KW-1185">Reference proteome</keyword>
<name>A0A7W7N3P6_9CAUL</name>
<feature type="region of interest" description="Disordered" evidence="1">
    <location>
        <begin position="1"/>
        <end position="29"/>
    </location>
</feature>
<dbReference type="EMBL" id="JACHKY010000002">
    <property type="protein sequence ID" value="MBB4797569.1"/>
    <property type="molecule type" value="Genomic_DNA"/>
</dbReference>
<comment type="caution">
    <text evidence="3">The sequence shown here is derived from an EMBL/GenBank/DDBJ whole genome shotgun (WGS) entry which is preliminary data.</text>
</comment>
<feature type="domain" description="Zinc finger Ogr/Delta-type" evidence="2">
    <location>
        <begin position="33"/>
        <end position="83"/>
    </location>
</feature>
<reference evidence="3 4" key="1">
    <citation type="submission" date="2020-08" db="EMBL/GenBank/DDBJ databases">
        <title>Functional genomics of gut bacteria from endangered species of beetles.</title>
        <authorList>
            <person name="Carlos-Shanley C."/>
        </authorList>
    </citation>
    <scope>NUCLEOTIDE SEQUENCE [LARGE SCALE GENOMIC DNA]</scope>
    <source>
        <strain evidence="3 4">S00123</strain>
    </source>
</reference>
<evidence type="ECO:0000259" key="2">
    <source>
        <dbReference type="Pfam" id="PF04606"/>
    </source>
</evidence>
<accession>A0A7W7N3P6</accession>
<protein>
    <recommendedName>
        <fullName evidence="2">Zinc finger Ogr/Delta-type domain-containing protein</fullName>
    </recommendedName>
</protein>
<organism evidence="3 4">
    <name type="scientific">Brevundimonas bullata</name>
    <dbReference type="NCBI Taxonomy" id="13160"/>
    <lineage>
        <taxon>Bacteria</taxon>
        <taxon>Pseudomonadati</taxon>
        <taxon>Pseudomonadota</taxon>
        <taxon>Alphaproteobacteria</taxon>
        <taxon>Caulobacterales</taxon>
        <taxon>Caulobacteraceae</taxon>
        <taxon>Brevundimonas</taxon>
    </lineage>
</organism>
<dbReference type="RefSeq" id="WP_221415756.1">
    <property type="nucleotide sequence ID" value="NZ_JACHKY010000002.1"/>
</dbReference>
<gene>
    <name evidence="3" type="ORF">HNP32_001293</name>
</gene>
<evidence type="ECO:0000313" key="3">
    <source>
        <dbReference type="EMBL" id="MBB4797569.1"/>
    </source>
</evidence>
<dbReference type="AlphaFoldDB" id="A0A7W7N3P6"/>